<dbReference type="Pfam" id="PF25122">
    <property type="entry name" value="DUF7815"/>
    <property type="match status" value="1"/>
</dbReference>
<gene>
    <name evidence="3" type="ORF">M6B38_374595</name>
</gene>
<evidence type="ECO:0000259" key="2">
    <source>
        <dbReference type="Pfam" id="PF25122"/>
    </source>
</evidence>
<dbReference type="AlphaFoldDB" id="A0AAX6GC56"/>
<name>A0AAX6GC56_IRIPA</name>
<protein>
    <recommendedName>
        <fullName evidence="2">DUF7815 domain-containing protein</fullName>
    </recommendedName>
</protein>
<reference evidence="3" key="2">
    <citation type="submission" date="2023-04" db="EMBL/GenBank/DDBJ databases">
        <authorList>
            <person name="Bruccoleri R.E."/>
            <person name="Oakeley E.J."/>
            <person name="Faust A.-M."/>
            <person name="Dessus-Babus S."/>
            <person name="Altorfer M."/>
            <person name="Burckhardt D."/>
            <person name="Oertli M."/>
            <person name="Naumann U."/>
            <person name="Petersen F."/>
            <person name="Wong J."/>
        </authorList>
    </citation>
    <scope>NUCLEOTIDE SEQUENCE</scope>
    <source>
        <strain evidence="3">GSM-AAB239-AS_SAM_17_03QT</strain>
        <tissue evidence="3">Leaf</tissue>
    </source>
</reference>
<feature type="domain" description="DUF7815" evidence="2">
    <location>
        <begin position="55"/>
        <end position="81"/>
    </location>
</feature>
<organism evidence="3 4">
    <name type="scientific">Iris pallida</name>
    <name type="common">Sweet iris</name>
    <dbReference type="NCBI Taxonomy" id="29817"/>
    <lineage>
        <taxon>Eukaryota</taxon>
        <taxon>Viridiplantae</taxon>
        <taxon>Streptophyta</taxon>
        <taxon>Embryophyta</taxon>
        <taxon>Tracheophyta</taxon>
        <taxon>Spermatophyta</taxon>
        <taxon>Magnoliopsida</taxon>
        <taxon>Liliopsida</taxon>
        <taxon>Asparagales</taxon>
        <taxon>Iridaceae</taxon>
        <taxon>Iridoideae</taxon>
        <taxon>Irideae</taxon>
        <taxon>Iris</taxon>
    </lineage>
</organism>
<evidence type="ECO:0000313" key="3">
    <source>
        <dbReference type="EMBL" id="KAJ6825875.1"/>
    </source>
</evidence>
<evidence type="ECO:0000313" key="4">
    <source>
        <dbReference type="Proteomes" id="UP001140949"/>
    </source>
</evidence>
<evidence type="ECO:0000256" key="1">
    <source>
        <dbReference type="SAM" id="MobiDB-lite"/>
    </source>
</evidence>
<dbReference type="Proteomes" id="UP001140949">
    <property type="component" value="Unassembled WGS sequence"/>
</dbReference>
<keyword evidence="4" id="KW-1185">Reference proteome</keyword>
<proteinExistence type="predicted"/>
<dbReference type="PANTHER" id="PTHR36308">
    <property type="entry name" value="DENTIN SIALOPHOSPHOPROTEIN-RELATED"/>
    <property type="match status" value="1"/>
</dbReference>
<dbReference type="PANTHER" id="PTHR36308:SF1">
    <property type="entry name" value="DENTIN SIALOPHOSPHOPROTEIN-RELATED"/>
    <property type="match status" value="1"/>
</dbReference>
<reference evidence="3" key="1">
    <citation type="journal article" date="2023" name="GigaByte">
        <title>Genome assembly of the bearded iris, Iris pallida Lam.</title>
        <authorList>
            <person name="Bruccoleri R.E."/>
            <person name="Oakeley E.J."/>
            <person name="Faust A.M.E."/>
            <person name="Altorfer M."/>
            <person name="Dessus-Babus S."/>
            <person name="Burckhardt D."/>
            <person name="Oertli M."/>
            <person name="Naumann U."/>
            <person name="Petersen F."/>
            <person name="Wong J."/>
        </authorList>
    </citation>
    <scope>NUCLEOTIDE SEQUENCE</scope>
    <source>
        <strain evidence="3">GSM-AAB239-AS_SAM_17_03QT</strain>
    </source>
</reference>
<dbReference type="EMBL" id="JANAVB010021400">
    <property type="protein sequence ID" value="KAJ6825875.1"/>
    <property type="molecule type" value="Genomic_DNA"/>
</dbReference>
<comment type="caution">
    <text evidence="3">The sequence shown here is derived from an EMBL/GenBank/DDBJ whole genome shotgun (WGS) entry which is preliminary data.</text>
</comment>
<accession>A0AAX6GC56</accession>
<dbReference type="InterPro" id="IPR056717">
    <property type="entry name" value="DUF7815"/>
</dbReference>
<feature type="region of interest" description="Disordered" evidence="1">
    <location>
        <begin position="371"/>
        <end position="398"/>
    </location>
</feature>
<sequence length="530" mass="57128">MSMEIPSALIRKIQVGLRKKAGVPSYDSTDQSLPPLPSFHDALSKAAAEDPSVPSYLRCNRCNRRLLGGIRSTLCIFCGQEHRREGFSHSVSFTSTTAYRNLLQSLGLNGSEAINLDAESNDSTKSQDTPNSGLVLSNLLSLELRWPSQKEEIANSDTNKDPVITPAVNLSGVDLDSYFSDSRNETASRNMSNLNQTGTEASSKDHIFGTKFVDQQDMEFASFVHSDSSGGLGRRKSSSEVNEVSASFSSINEFHSTKDINDDNSWESWQDFTGSNEALGGFSNSWTTGTGATSIEPASGMTSVEPQDMEFGSFSQSHPFSEVGGRDGSKKAVTIEIDGLISTSNTEGCINTETMKDNSYPFEDWHFLTSSNEAPGGLSNLSTQTGTETTSHEATGGLSNLLTQTGRTSALNEGASVVKSVDLQDTESSSSLPSDYFSGALDGKKGSIEVNTTKFDASIYRNRISGTDEERVVSSTVQGAPMSDEYSNDSDLETSNSKIEKLLSDMPNLSFMLDSNLSIPKKVDGSYLNS</sequence>